<evidence type="ECO:0000313" key="4">
    <source>
        <dbReference type="EMBL" id="MFA1538008.1"/>
    </source>
</evidence>
<feature type="region of interest" description="Disordered" evidence="1">
    <location>
        <begin position="1"/>
        <end position="63"/>
    </location>
</feature>
<dbReference type="Gene3D" id="3.30.70.1230">
    <property type="entry name" value="Nucleotide cyclase"/>
    <property type="match status" value="1"/>
</dbReference>
<feature type="domain" description="Cyclic nucleotide-binding" evidence="2">
    <location>
        <begin position="86"/>
        <end position="188"/>
    </location>
</feature>
<dbReference type="PROSITE" id="PS50125">
    <property type="entry name" value="GUANYLATE_CYCLASE_2"/>
    <property type="match status" value="1"/>
</dbReference>
<accession>A0ABV4Q4B5</accession>
<dbReference type="InterPro" id="IPR050397">
    <property type="entry name" value="Env_Response_Regulators"/>
</dbReference>
<feature type="compositionally biased region" description="Low complexity" evidence="1">
    <location>
        <begin position="42"/>
        <end position="63"/>
    </location>
</feature>
<dbReference type="InterPro" id="IPR014710">
    <property type="entry name" value="RmlC-like_jellyroll"/>
</dbReference>
<dbReference type="InterPro" id="IPR001054">
    <property type="entry name" value="A/G_cyclase"/>
</dbReference>
<evidence type="ECO:0000259" key="3">
    <source>
        <dbReference type="PROSITE" id="PS50125"/>
    </source>
</evidence>
<evidence type="ECO:0000256" key="1">
    <source>
        <dbReference type="SAM" id="MobiDB-lite"/>
    </source>
</evidence>
<dbReference type="SMART" id="SM00100">
    <property type="entry name" value="cNMP"/>
    <property type="match status" value="1"/>
</dbReference>
<dbReference type="CDD" id="cd00038">
    <property type="entry name" value="CAP_ED"/>
    <property type="match status" value="1"/>
</dbReference>
<proteinExistence type="predicted"/>
<organism evidence="4 5">
    <name type="scientific">Actinomadura monticuli</name>
    <dbReference type="NCBI Taxonomy" id="3097367"/>
    <lineage>
        <taxon>Bacteria</taxon>
        <taxon>Bacillati</taxon>
        <taxon>Actinomycetota</taxon>
        <taxon>Actinomycetes</taxon>
        <taxon>Streptosporangiales</taxon>
        <taxon>Thermomonosporaceae</taxon>
        <taxon>Actinomadura</taxon>
    </lineage>
</organism>
<feature type="compositionally biased region" description="Basic and acidic residues" evidence="1">
    <location>
        <begin position="1"/>
        <end position="12"/>
    </location>
</feature>
<comment type="caution">
    <text evidence="4">The sequence shown here is derived from an EMBL/GenBank/DDBJ whole genome shotgun (WGS) entry which is preliminary data.</text>
</comment>
<dbReference type="InterPro" id="IPR000595">
    <property type="entry name" value="cNMP-bd_dom"/>
</dbReference>
<evidence type="ECO:0000313" key="5">
    <source>
        <dbReference type="Proteomes" id="UP001569963"/>
    </source>
</evidence>
<dbReference type="RefSeq" id="WP_371947333.1">
    <property type="nucleotide sequence ID" value="NZ_JAXCEI010000001.1"/>
</dbReference>
<dbReference type="EMBL" id="JAXCEI010000001">
    <property type="protein sequence ID" value="MFA1538008.1"/>
    <property type="molecule type" value="Genomic_DNA"/>
</dbReference>
<dbReference type="SUPFAM" id="SSF51206">
    <property type="entry name" value="cAMP-binding domain-like"/>
    <property type="match status" value="1"/>
</dbReference>
<dbReference type="SUPFAM" id="SSF55073">
    <property type="entry name" value="Nucleotide cyclase"/>
    <property type="match status" value="1"/>
</dbReference>
<dbReference type="PANTHER" id="PTHR24567:SF74">
    <property type="entry name" value="HTH-TYPE TRANSCRIPTIONAL REGULATOR ARCR"/>
    <property type="match status" value="1"/>
</dbReference>
<dbReference type="PANTHER" id="PTHR24567">
    <property type="entry name" value="CRP FAMILY TRANSCRIPTIONAL REGULATORY PROTEIN"/>
    <property type="match status" value="1"/>
</dbReference>
<sequence>MDEHARRHDPDQIVRPVTHSVPAGQAHREPSTDDWAPQSRHATPPASVPASVTPVSVPASATPAYVPPPTPAAYAPQDGTSQQGGFWRSLTTIERAEILATAQEVAYPAGAVLWEEGQAADHTVVIKSGSVRVSVQRDGRERIIAFRGPGDIVGERAALLLRRRSATIVAMAPLHALRLTTREFVTYLSNHPRVVAVLEREMYDRLTEQSGGAHDPRLAGLDTERHRAAHAYGAAVHYGSPQPYATVYVPMSPQWAQDPYGKSGPYGGFSWQAASGPYVEDDACPAAESHARGWPGMAEASDGSWEPHGAAADGGSSPAHTKTVASPSGGAPSWAGQNCTVVFTDIAGFSSHVRNEDDRIAVRRAMYAALRESFEESKVPWDACYREDRGDGALIVIPPEMPTAAVVDPMLALLGTRLRRHNHRSSEAVRIQLRVAVDVGPVEPDPPGIAGWTVITAARLLDAAPLKERLAATGADLGVIASRFVYDSVIAHGPGYVNADEYEPIGCKVKETDIEGWIHLRGLPAASAL</sequence>
<reference evidence="4 5" key="1">
    <citation type="submission" date="2023-11" db="EMBL/GenBank/DDBJ databases">
        <title>Actinomadura monticuli sp. nov., isolated from volcanic ash.</title>
        <authorList>
            <person name="Lee S.D."/>
            <person name="Yang H."/>
            <person name="Kim I.S."/>
        </authorList>
    </citation>
    <scope>NUCLEOTIDE SEQUENCE [LARGE SCALE GENOMIC DNA]</scope>
    <source>
        <strain evidence="4 5">DLS-62</strain>
    </source>
</reference>
<dbReference type="InterPro" id="IPR018490">
    <property type="entry name" value="cNMP-bd_dom_sf"/>
</dbReference>
<feature type="region of interest" description="Disordered" evidence="1">
    <location>
        <begin position="288"/>
        <end position="332"/>
    </location>
</feature>
<dbReference type="PROSITE" id="PS50042">
    <property type="entry name" value="CNMP_BINDING_3"/>
    <property type="match status" value="1"/>
</dbReference>
<dbReference type="Pfam" id="PF00027">
    <property type="entry name" value="cNMP_binding"/>
    <property type="match status" value="1"/>
</dbReference>
<keyword evidence="5" id="KW-1185">Reference proteome</keyword>
<evidence type="ECO:0000259" key="2">
    <source>
        <dbReference type="PROSITE" id="PS50042"/>
    </source>
</evidence>
<dbReference type="Gene3D" id="2.60.120.10">
    <property type="entry name" value="Jelly Rolls"/>
    <property type="match status" value="1"/>
</dbReference>
<dbReference type="InterPro" id="IPR029787">
    <property type="entry name" value="Nucleotide_cyclase"/>
</dbReference>
<feature type="domain" description="Guanylate cyclase" evidence="3">
    <location>
        <begin position="340"/>
        <end position="461"/>
    </location>
</feature>
<protein>
    <submittedName>
        <fullName evidence="4">Cyclic nucleotide-binding domain-containing protein</fullName>
    </submittedName>
</protein>
<name>A0ABV4Q4B5_9ACTN</name>
<gene>
    <name evidence="4" type="ORF">SM611_03615</name>
</gene>
<dbReference type="Proteomes" id="UP001569963">
    <property type="component" value="Unassembled WGS sequence"/>
</dbReference>